<protein>
    <submittedName>
        <fullName evidence="1">Uncharacterized protein</fullName>
    </submittedName>
</protein>
<accession>A0A0E9QT09</accession>
<proteinExistence type="predicted"/>
<evidence type="ECO:0000313" key="1">
    <source>
        <dbReference type="EMBL" id="JAH19964.1"/>
    </source>
</evidence>
<name>A0A0E9QT09_ANGAN</name>
<dbReference type="AlphaFoldDB" id="A0A0E9QT09"/>
<dbReference type="EMBL" id="GBXM01088613">
    <property type="protein sequence ID" value="JAH19964.1"/>
    <property type="molecule type" value="Transcribed_RNA"/>
</dbReference>
<organism evidence="1">
    <name type="scientific">Anguilla anguilla</name>
    <name type="common">European freshwater eel</name>
    <name type="synonym">Muraena anguilla</name>
    <dbReference type="NCBI Taxonomy" id="7936"/>
    <lineage>
        <taxon>Eukaryota</taxon>
        <taxon>Metazoa</taxon>
        <taxon>Chordata</taxon>
        <taxon>Craniata</taxon>
        <taxon>Vertebrata</taxon>
        <taxon>Euteleostomi</taxon>
        <taxon>Actinopterygii</taxon>
        <taxon>Neopterygii</taxon>
        <taxon>Teleostei</taxon>
        <taxon>Anguilliformes</taxon>
        <taxon>Anguillidae</taxon>
        <taxon>Anguilla</taxon>
    </lineage>
</organism>
<reference evidence="1" key="1">
    <citation type="submission" date="2014-11" db="EMBL/GenBank/DDBJ databases">
        <authorList>
            <person name="Amaro Gonzalez C."/>
        </authorList>
    </citation>
    <scope>NUCLEOTIDE SEQUENCE</scope>
</reference>
<sequence length="27" mass="3077">MNCIIAFRCQVSTPDTFIVTNYASAFY</sequence>
<reference evidence="1" key="2">
    <citation type="journal article" date="2015" name="Fish Shellfish Immunol.">
        <title>Early steps in the European eel (Anguilla anguilla)-Vibrio vulnificus interaction in the gills: Role of the RtxA13 toxin.</title>
        <authorList>
            <person name="Callol A."/>
            <person name="Pajuelo D."/>
            <person name="Ebbesson L."/>
            <person name="Teles M."/>
            <person name="MacKenzie S."/>
            <person name="Amaro C."/>
        </authorList>
    </citation>
    <scope>NUCLEOTIDE SEQUENCE</scope>
</reference>